<keyword evidence="6" id="KW-0505">Motor protein</keyword>
<keyword evidence="9" id="KW-1185">Reference proteome</keyword>
<reference evidence="8" key="2">
    <citation type="submission" date="2015-06" db="UniProtKB">
        <authorList>
            <consortium name="EnsemblProtists"/>
        </authorList>
    </citation>
    <scope>IDENTIFICATION</scope>
    <source>
        <strain evidence="8">Emoy2</strain>
    </source>
</reference>
<evidence type="ECO:0000256" key="1">
    <source>
        <dbReference type="ARBA" id="ARBA00004496"/>
    </source>
</evidence>
<dbReference type="InterPro" id="IPR027640">
    <property type="entry name" value="Kinesin-like_fam"/>
</dbReference>
<keyword evidence="2" id="KW-0963">Cytoplasm</keyword>
<dbReference type="GO" id="GO:0003777">
    <property type="term" value="F:microtubule motor activity"/>
    <property type="evidence" value="ECO:0007669"/>
    <property type="project" value="InterPro"/>
</dbReference>
<dbReference type="Proteomes" id="UP000011713">
    <property type="component" value="Unassembled WGS sequence"/>
</dbReference>
<dbReference type="InterPro" id="IPR036961">
    <property type="entry name" value="Kinesin_motor_dom_sf"/>
</dbReference>
<comment type="subcellular location">
    <subcellularLocation>
        <location evidence="1">Cytoplasm</location>
    </subcellularLocation>
</comment>
<dbReference type="EnsemblProtists" id="HpaT814746">
    <property type="protein sequence ID" value="HpaP814746"/>
    <property type="gene ID" value="HpaG814746"/>
</dbReference>
<dbReference type="Gene3D" id="3.40.850.10">
    <property type="entry name" value="Kinesin motor domain"/>
    <property type="match status" value="1"/>
</dbReference>
<dbReference type="GO" id="GO:0005524">
    <property type="term" value="F:ATP binding"/>
    <property type="evidence" value="ECO:0007669"/>
    <property type="project" value="UniProtKB-UniRule"/>
</dbReference>
<dbReference type="SUPFAM" id="SSF52540">
    <property type="entry name" value="P-loop containing nucleoside triphosphate hydrolases"/>
    <property type="match status" value="1"/>
</dbReference>
<keyword evidence="4 6" id="KW-0067">ATP-binding</keyword>
<dbReference type="PANTHER" id="PTHR47969:SF15">
    <property type="entry name" value="CHROMOSOME-ASSOCIATED KINESIN KIF4A-RELATED"/>
    <property type="match status" value="1"/>
</dbReference>
<dbReference type="GO" id="GO:0008017">
    <property type="term" value="F:microtubule binding"/>
    <property type="evidence" value="ECO:0007669"/>
    <property type="project" value="InterPro"/>
</dbReference>
<keyword evidence="5" id="KW-0175">Coiled coil</keyword>
<dbReference type="AlphaFoldDB" id="M4C6K9"/>
<proteinExistence type="inferred from homology"/>
<evidence type="ECO:0000313" key="9">
    <source>
        <dbReference type="Proteomes" id="UP000011713"/>
    </source>
</evidence>
<dbReference type="EMBL" id="ABWE02001421">
    <property type="status" value="NOT_ANNOTATED_CDS"/>
    <property type="molecule type" value="Genomic_DNA"/>
</dbReference>
<evidence type="ECO:0000256" key="4">
    <source>
        <dbReference type="ARBA" id="ARBA00022840"/>
    </source>
</evidence>
<evidence type="ECO:0000256" key="6">
    <source>
        <dbReference type="PROSITE-ProRule" id="PRU00283"/>
    </source>
</evidence>
<evidence type="ECO:0000313" key="8">
    <source>
        <dbReference type="EnsemblProtists" id="HpaP814746"/>
    </source>
</evidence>
<evidence type="ECO:0000256" key="3">
    <source>
        <dbReference type="ARBA" id="ARBA00022741"/>
    </source>
</evidence>
<comment type="similarity">
    <text evidence="6">Belongs to the TRAFAC class myosin-kinesin ATPase superfamily. Kinesin family.</text>
</comment>
<feature type="binding site" evidence="6">
    <location>
        <begin position="110"/>
        <end position="117"/>
    </location>
    <ligand>
        <name>ATP</name>
        <dbReference type="ChEBI" id="CHEBI:30616"/>
    </ligand>
</feature>
<keyword evidence="3 6" id="KW-0547">Nucleotide-binding</keyword>
<dbReference type="InterPro" id="IPR027417">
    <property type="entry name" value="P-loop_NTPase"/>
</dbReference>
<evidence type="ECO:0000256" key="2">
    <source>
        <dbReference type="ARBA" id="ARBA00022490"/>
    </source>
</evidence>
<dbReference type="InterPro" id="IPR001752">
    <property type="entry name" value="Kinesin_motor_dom"/>
</dbReference>
<dbReference type="GO" id="GO:0005875">
    <property type="term" value="C:microtubule associated complex"/>
    <property type="evidence" value="ECO:0007669"/>
    <property type="project" value="TreeGrafter"/>
</dbReference>
<feature type="domain" description="Kinesin motor" evidence="7">
    <location>
        <begin position="34"/>
        <end position="183"/>
    </location>
</feature>
<name>M4C6K9_HYAAE</name>
<dbReference type="GO" id="GO:0051231">
    <property type="term" value="P:spindle elongation"/>
    <property type="evidence" value="ECO:0007669"/>
    <property type="project" value="TreeGrafter"/>
</dbReference>
<dbReference type="OMA" id="VHKELHI"/>
<dbReference type="VEuPathDB" id="FungiDB:HpaG814746"/>
<dbReference type="InParanoid" id="M4C6K9"/>
<reference evidence="9" key="1">
    <citation type="journal article" date="2010" name="Science">
        <title>Signatures of adaptation to obligate biotrophy in the Hyaloperonospora arabidopsidis genome.</title>
        <authorList>
            <person name="Baxter L."/>
            <person name="Tripathy S."/>
            <person name="Ishaque N."/>
            <person name="Boot N."/>
            <person name="Cabral A."/>
            <person name="Kemen E."/>
            <person name="Thines M."/>
            <person name="Ah-Fong A."/>
            <person name="Anderson R."/>
            <person name="Badejoko W."/>
            <person name="Bittner-Eddy P."/>
            <person name="Boore J.L."/>
            <person name="Chibucos M.C."/>
            <person name="Coates M."/>
            <person name="Dehal P."/>
            <person name="Delehaunty K."/>
            <person name="Dong S."/>
            <person name="Downton P."/>
            <person name="Dumas B."/>
            <person name="Fabro G."/>
            <person name="Fronick C."/>
            <person name="Fuerstenberg S.I."/>
            <person name="Fulton L."/>
            <person name="Gaulin E."/>
            <person name="Govers F."/>
            <person name="Hughes L."/>
            <person name="Humphray S."/>
            <person name="Jiang R.H."/>
            <person name="Judelson H."/>
            <person name="Kamoun S."/>
            <person name="Kyung K."/>
            <person name="Meijer H."/>
            <person name="Minx P."/>
            <person name="Morris P."/>
            <person name="Nelson J."/>
            <person name="Phuntumart V."/>
            <person name="Qutob D."/>
            <person name="Rehmany A."/>
            <person name="Rougon-Cardoso A."/>
            <person name="Ryden P."/>
            <person name="Torto-Alalibo T."/>
            <person name="Studholme D."/>
            <person name="Wang Y."/>
            <person name="Win J."/>
            <person name="Wood J."/>
            <person name="Clifton S.W."/>
            <person name="Rogers J."/>
            <person name="Van den Ackerveken G."/>
            <person name="Jones J.D."/>
            <person name="McDowell J.M."/>
            <person name="Beynon J."/>
            <person name="Tyler B.M."/>
        </authorList>
    </citation>
    <scope>NUCLEOTIDE SEQUENCE [LARGE SCALE GENOMIC DNA]</scope>
    <source>
        <strain evidence="9">Emoy2</strain>
    </source>
</reference>
<accession>M4C6K9</accession>
<dbReference type="GO" id="GO:0007052">
    <property type="term" value="P:mitotic spindle organization"/>
    <property type="evidence" value="ECO:0007669"/>
    <property type="project" value="TreeGrafter"/>
</dbReference>
<dbReference type="GO" id="GO:0005737">
    <property type="term" value="C:cytoplasm"/>
    <property type="evidence" value="ECO:0007669"/>
    <property type="project" value="UniProtKB-SubCell"/>
</dbReference>
<dbReference type="eggNOG" id="KOG0243">
    <property type="taxonomic scope" value="Eukaryota"/>
</dbReference>
<dbReference type="Pfam" id="PF00225">
    <property type="entry name" value="Kinesin"/>
    <property type="match status" value="1"/>
</dbReference>
<dbReference type="SMART" id="SM00129">
    <property type="entry name" value="KISc"/>
    <property type="match status" value="1"/>
</dbReference>
<protein>
    <recommendedName>
        <fullName evidence="7">Kinesin motor domain-containing protein</fullName>
    </recommendedName>
</protein>
<dbReference type="GO" id="GO:0007018">
    <property type="term" value="P:microtubule-based movement"/>
    <property type="evidence" value="ECO:0007669"/>
    <property type="project" value="InterPro"/>
</dbReference>
<dbReference type="STRING" id="559515.M4C6K9"/>
<evidence type="ECO:0000256" key="5">
    <source>
        <dbReference type="ARBA" id="ARBA00023054"/>
    </source>
</evidence>
<evidence type="ECO:0000259" key="7">
    <source>
        <dbReference type="PROSITE" id="PS50067"/>
    </source>
</evidence>
<organism evidence="8 9">
    <name type="scientific">Hyaloperonospora arabidopsidis (strain Emoy2)</name>
    <name type="common">Downy mildew agent</name>
    <name type="synonym">Peronospora arabidopsidis</name>
    <dbReference type="NCBI Taxonomy" id="559515"/>
    <lineage>
        <taxon>Eukaryota</taxon>
        <taxon>Sar</taxon>
        <taxon>Stramenopiles</taxon>
        <taxon>Oomycota</taxon>
        <taxon>Peronosporomycetes</taxon>
        <taxon>Peronosporales</taxon>
        <taxon>Peronosporaceae</taxon>
        <taxon>Hyaloperonospora</taxon>
    </lineage>
</organism>
<dbReference type="PANTHER" id="PTHR47969">
    <property type="entry name" value="CHROMOSOME-ASSOCIATED KINESIN KIF4A-RELATED"/>
    <property type="match status" value="1"/>
</dbReference>
<sequence length="183" mass="20059">MFMTSKTQHVAARAASIGVSKVTLTSDRVGKRNTIQVAVRVRPLNEKEAAQGSNACVDVTGTRIQLAEKQFDFDAVFDTTAEQENVYSTLVKPLLDEFFNGYNATVFAYGQTGSGKTYTMGNESVSNGTSTDRGIVPRVIENIFERVDKLKNSHQIVVKLSYLEILNEEIIDLAIKSPSGMVS</sequence>
<dbReference type="PROSITE" id="PS50067">
    <property type="entry name" value="KINESIN_MOTOR_2"/>
    <property type="match status" value="1"/>
</dbReference>
<dbReference type="HOGENOM" id="CLU_001485_2_9_1"/>